<protein>
    <recommendedName>
        <fullName evidence="1">5'-Nucleotidase C-terminal domain-containing protein</fullName>
    </recommendedName>
</protein>
<name>A0A511V5G0_9BACL</name>
<reference evidence="2 3" key="1">
    <citation type="submission" date="2019-07" db="EMBL/GenBank/DDBJ databases">
        <title>Whole genome shotgun sequence of Aneurinibacillus danicus NBRC 102444.</title>
        <authorList>
            <person name="Hosoyama A."/>
            <person name="Uohara A."/>
            <person name="Ohji S."/>
            <person name="Ichikawa N."/>
        </authorList>
    </citation>
    <scope>NUCLEOTIDE SEQUENCE [LARGE SCALE GENOMIC DNA]</scope>
    <source>
        <strain evidence="2 3">NBRC 102444</strain>
    </source>
</reference>
<comment type="caution">
    <text evidence="2">The sequence shown here is derived from an EMBL/GenBank/DDBJ whole genome shotgun (WGS) entry which is preliminary data.</text>
</comment>
<dbReference type="EMBL" id="BJXX01000040">
    <property type="protein sequence ID" value="GEN33351.1"/>
    <property type="molecule type" value="Genomic_DNA"/>
</dbReference>
<feature type="domain" description="5'-Nucleotidase C-terminal" evidence="1">
    <location>
        <begin position="11"/>
        <end position="74"/>
    </location>
</feature>
<dbReference type="Proteomes" id="UP000321157">
    <property type="component" value="Unassembled WGS sequence"/>
</dbReference>
<proteinExistence type="predicted"/>
<organism evidence="2 3">
    <name type="scientific">Aneurinibacillus danicus</name>
    <dbReference type="NCBI Taxonomy" id="267746"/>
    <lineage>
        <taxon>Bacteria</taxon>
        <taxon>Bacillati</taxon>
        <taxon>Bacillota</taxon>
        <taxon>Bacilli</taxon>
        <taxon>Bacillales</taxon>
        <taxon>Paenibacillaceae</taxon>
        <taxon>Aneurinibacillus group</taxon>
        <taxon>Aneurinibacillus</taxon>
    </lineage>
</organism>
<dbReference type="GO" id="GO:0009166">
    <property type="term" value="P:nucleotide catabolic process"/>
    <property type="evidence" value="ECO:0007669"/>
    <property type="project" value="InterPro"/>
</dbReference>
<evidence type="ECO:0000259" key="1">
    <source>
        <dbReference type="Pfam" id="PF02872"/>
    </source>
</evidence>
<dbReference type="InterPro" id="IPR036907">
    <property type="entry name" value="5'-Nucleotdase_C_sf"/>
</dbReference>
<evidence type="ECO:0000313" key="2">
    <source>
        <dbReference type="EMBL" id="GEN33351.1"/>
    </source>
</evidence>
<dbReference type="RefSeq" id="WP_246147210.1">
    <property type="nucleotide sequence ID" value="NZ_BJXX01000040.1"/>
</dbReference>
<dbReference type="AlphaFoldDB" id="A0A511V5G0"/>
<dbReference type="InterPro" id="IPR008334">
    <property type="entry name" value="5'-Nucleotdase_C"/>
</dbReference>
<accession>A0A511V5G0</accession>
<dbReference type="SUPFAM" id="SSF55816">
    <property type="entry name" value="5'-nucleotidase (syn. UDP-sugar hydrolase), C-terminal domain"/>
    <property type="match status" value="1"/>
</dbReference>
<dbReference type="Pfam" id="PF02872">
    <property type="entry name" value="5_nucleotid_C"/>
    <property type="match status" value="1"/>
</dbReference>
<keyword evidence="3" id="KW-1185">Reference proteome</keyword>
<sequence length="74" mass="8113">MICLKYDLPVSWEEESPLPNLLAAGLRSRVDEEIGLVNSGTLLFSLEKGDVTCKDLLSLCPHPINPCRMKLTGA</sequence>
<dbReference type="GO" id="GO:0016787">
    <property type="term" value="F:hydrolase activity"/>
    <property type="evidence" value="ECO:0007669"/>
    <property type="project" value="InterPro"/>
</dbReference>
<gene>
    <name evidence="2" type="ORF">ADA01nite_08110</name>
</gene>
<evidence type="ECO:0000313" key="3">
    <source>
        <dbReference type="Proteomes" id="UP000321157"/>
    </source>
</evidence>
<dbReference type="Gene3D" id="3.90.780.10">
    <property type="entry name" value="5'-Nucleotidase, C-terminal domain"/>
    <property type="match status" value="1"/>
</dbReference>